<dbReference type="Proteomes" id="UP001642482">
    <property type="component" value="Unassembled WGS sequence"/>
</dbReference>
<keyword evidence="4 6" id="KW-0472">Membrane</keyword>
<dbReference type="PANTHER" id="PTHR23507">
    <property type="entry name" value="ZGC:174356"/>
    <property type="match status" value="1"/>
</dbReference>
<keyword evidence="3 6" id="KW-1133">Transmembrane helix</keyword>
<evidence type="ECO:0000256" key="5">
    <source>
        <dbReference type="SAM" id="MobiDB-lite"/>
    </source>
</evidence>
<organism evidence="7 8">
    <name type="scientific">Sporothrix eucalyptigena</name>
    <dbReference type="NCBI Taxonomy" id="1812306"/>
    <lineage>
        <taxon>Eukaryota</taxon>
        <taxon>Fungi</taxon>
        <taxon>Dikarya</taxon>
        <taxon>Ascomycota</taxon>
        <taxon>Pezizomycotina</taxon>
        <taxon>Sordariomycetes</taxon>
        <taxon>Sordariomycetidae</taxon>
        <taxon>Ophiostomatales</taxon>
        <taxon>Ophiostomataceae</taxon>
        <taxon>Sporothrix</taxon>
    </lineage>
</organism>
<feature type="transmembrane region" description="Helical" evidence="6">
    <location>
        <begin position="129"/>
        <end position="146"/>
    </location>
</feature>
<evidence type="ECO:0000256" key="4">
    <source>
        <dbReference type="ARBA" id="ARBA00023136"/>
    </source>
</evidence>
<proteinExistence type="predicted"/>
<dbReference type="Gene3D" id="1.20.1250.20">
    <property type="entry name" value="MFS general substrate transporter like domains"/>
    <property type="match status" value="2"/>
</dbReference>
<evidence type="ECO:0008006" key="9">
    <source>
        <dbReference type="Google" id="ProtNLM"/>
    </source>
</evidence>
<feature type="compositionally biased region" description="Low complexity" evidence="5">
    <location>
        <begin position="14"/>
        <end position="43"/>
    </location>
</feature>
<feature type="transmembrane region" description="Helical" evidence="6">
    <location>
        <begin position="571"/>
        <end position="590"/>
    </location>
</feature>
<feature type="region of interest" description="Disordered" evidence="5">
    <location>
        <begin position="400"/>
        <end position="491"/>
    </location>
</feature>
<feature type="compositionally biased region" description="Acidic residues" evidence="5">
    <location>
        <begin position="476"/>
        <end position="491"/>
    </location>
</feature>
<evidence type="ECO:0000313" key="8">
    <source>
        <dbReference type="Proteomes" id="UP001642482"/>
    </source>
</evidence>
<feature type="transmembrane region" description="Helical" evidence="6">
    <location>
        <begin position="529"/>
        <end position="550"/>
    </location>
</feature>
<feature type="region of interest" description="Disordered" evidence="5">
    <location>
        <begin position="1"/>
        <end position="52"/>
    </location>
</feature>
<feature type="transmembrane region" description="Helical" evidence="6">
    <location>
        <begin position="224"/>
        <end position="246"/>
    </location>
</feature>
<evidence type="ECO:0000256" key="3">
    <source>
        <dbReference type="ARBA" id="ARBA00022989"/>
    </source>
</evidence>
<comment type="subcellular location">
    <subcellularLocation>
        <location evidence="1">Membrane</location>
        <topology evidence="1">Multi-pass membrane protein</topology>
    </subcellularLocation>
</comment>
<dbReference type="InterPro" id="IPR036259">
    <property type="entry name" value="MFS_trans_sf"/>
</dbReference>
<evidence type="ECO:0000256" key="2">
    <source>
        <dbReference type="ARBA" id="ARBA00022692"/>
    </source>
</evidence>
<feature type="transmembrane region" description="Helical" evidence="6">
    <location>
        <begin position="321"/>
        <end position="348"/>
    </location>
</feature>
<feature type="transmembrane region" description="Helical" evidence="6">
    <location>
        <begin position="504"/>
        <end position="523"/>
    </location>
</feature>
<dbReference type="SUPFAM" id="SSF103473">
    <property type="entry name" value="MFS general substrate transporter"/>
    <property type="match status" value="2"/>
</dbReference>
<accession>A0ABP0CL15</accession>
<reference evidence="7 8" key="1">
    <citation type="submission" date="2024-01" db="EMBL/GenBank/DDBJ databases">
        <authorList>
            <person name="Allen C."/>
            <person name="Tagirdzhanova G."/>
        </authorList>
    </citation>
    <scope>NUCLEOTIDE SEQUENCE [LARGE SCALE GENOMIC DNA]</scope>
</reference>
<feature type="transmembrane region" description="Helical" evidence="6">
    <location>
        <begin position="158"/>
        <end position="180"/>
    </location>
</feature>
<comment type="caution">
    <text evidence="7">The sequence shown here is derived from an EMBL/GenBank/DDBJ whole genome shotgun (WGS) entry which is preliminary data.</text>
</comment>
<feature type="transmembrane region" description="Helical" evidence="6">
    <location>
        <begin position="252"/>
        <end position="274"/>
    </location>
</feature>
<dbReference type="PANTHER" id="PTHR23507:SF13">
    <property type="entry name" value="MFS GENERAL SUBSTRATE TRANSPORTER"/>
    <property type="match status" value="1"/>
</dbReference>
<feature type="transmembrane region" description="Helical" evidence="6">
    <location>
        <begin position="72"/>
        <end position="94"/>
    </location>
</feature>
<sequence>MAAEHAGTNASERTPLLSTASTTVTTAASETTPTETDATLTRTPSKDVDANNNIAEPPKGFWARLWSPANRVLLVGFIISLSFSFTQVSIFYVFRLMECDIYYDHHPPYTGTGDRCSRNEIAAGTAQQFSLLGISTTFCGTWNLFISGQQVKRWGPRVALILQTSVPAIRVAAQIVGVYAGGQAGIWIIQLTQVITIFGGPAGYILVVNTIAGEVVPPVERTALFGQLQGCIMLGVAIGFLLGGIVGDTFGIVRPFQTAFFLFIFASIFARYAMPYISPESLSNPNAKTTRRGGLAGFFEPLKVLLPQKIRLSSGRIANHYGVFFLCCGVFLGVLATGYAPVLLQMYATATFDFNQANNGWLMSGNGFVRAFFLIFLFPRIIDAGRAWFARLARDERRVKRKDRRSSSSSTNKKTKKPQQSTYGATDSSSSTPVAPEITEIPTEPEQFDVPTGTQIEEEPILVRVSTAERRHVEHDDNDIESNDEDAAEAAADEEKAAYAFDLFFLRWSLLVDGIITAGAALATQGWHMYLMTVLLPFGSGSAPAAKGVITTMCPSSQRTDALNAITLVENVARLATLGVFGYIFSALAAIGQSHLTFYCNGAVAVVAMIVLMFSHFPPRDSELIEEEEAEAAAAEAAEATQGA</sequence>
<keyword evidence="2 6" id="KW-0812">Transmembrane</keyword>
<keyword evidence="8" id="KW-1185">Reference proteome</keyword>
<feature type="transmembrane region" description="Helical" evidence="6">
    <location>
        <begin position="368"/>
        <end position="389"/>
    </location>
</feature>
<feature type="compositionally biased region" description="Polar residues" evidence="5">
    <location>
        <begin position="422"/>
        <end position="433"/>
    </location>
</feature>
<dbReference type="EMBL" id="CAWUHD010000113">
    <property type="protein sequence ID" value="CAK7232571.1"/>
    <property type="molecule type" value="Genomic_DNA"/>
</dbReference>
<evidence type="ECO:0000256" key="6">
    <source>
        <dbReference type="SAM" id="Phobius"/>
    </source>
</evidence>
<feature type="compositionally biased region" description="Low complexity" evidence="5">
    <location>
        <begin position="436"/>
        <end position="445"/>
    </location>
</feature>
<name>A0ABP0CL15_9PEZI</name>
<evidence type="ECO:0000256" key="1">
    <source>
        <dbReference type="ARBA" id="ARBA00004141"/>
    </source>
</evidence>
<gene>
    <name evidence="7" type="ORF">SEUCBS140593_008306</name>
</gene>
<protein>
    <recommendedName>
        <fullName evidence="9">Major facilitator superfamily transporter</fullName>
    </recommendedName>
</protein>
<feature type="transmembrane region" description="Helical" evidence="6">
    <location>
        <begin position="596"/>
        <end position="614"/>
    </location>
</feature>
<evidence type="ECO:0000313" key="7">
    <source>
        <dbReference type="EMBL" id="CAK7232571.1"/>
    </source>
</evidence>
<feature type="transmembrane region" description="Helical" evidence="6">
    <location>
        <begin position="186"/>
        <end position="212"/>
    </location>
</feature>